<accession>A0A8A7KDC3</accession>
<proteinExistence type="predicted"/>
<evidence type="ECO:0000256" key="4">
    <source>
        <dbReference type="ARBA" id="ARBA00022516"/>
    </source>
</evidence>
<evidence type="ECO:0000256" key="3">
    <source>
        <dbReference type="ARBA" id="ARBA00020902"/>
    </source>
</evidence>
<comment type="function">
    <text evidence="1">Condensation of UDP-2,3-diacylglucosamine and 2,3-diacylglucosamine-1-phosphate to form lipid A disaccharide, a precursor of lipid A, a phosphorylated glycolipid that anchors the lipopolysaccharide to the outer membrane of the cell.</text>
</comment>
<gene>
    <name evidence="11" type="primary">lpxB</name>
    <name evidence="11" type="ORF">GM661_02355</name>
</gene>
<keyword evidence="8" id="KW-0443">Lipid metabolism</keyword>
<evidence type="ECO:0000256" key="1">
    <source>
        <dbReference type="ARBA" id="ARBA00002056"/>
    </source>
</evidence>
<evidence type="ECO:0000256" key="9">
    <source>
        <dbReference type="ARBA" id="ARBA00048975"/>
    </source>
</evidence>
<dbReference type="GO" id="GO:0005543">
    <property type="term" value="F:phospholipid binding"/>
    <property type="evidence" value="ECO:0007669"/>
    <property type="project" value="TreeGrafter"/>
</dbReference>
<dbReference type="EC" id="2.4.1.182" evidence="2 10"/>
<keyword evidence="12" id="KW-1185">Reference proteome</keyword>
<name>A0A8A7KDC3_9FIRM</name>
<protein>
    <recommendedName>
        <fullName evidence="3 10">Lipid-A-disaccharide synthase</fullName>
        <ecNumber evidence="2 10">2.4.1.182</ecNumber>
    </recommendedName>
</protein>
<dbReference type="RefSeq" id="WP_230868574.1">
    <property type="nucleotide sequence ID" value="NZ_CP046640.1"/>
</dbReference>
<keyword evidence="5" id="KW-0441">Lipid A biosynthesis</keyword>
<evidence type="ECO:0000313" key="12">
    <source>
        <dbReference type="Proteomes" id="UP000665020"/>
    </source>
</evidence>
<keyword evidence="6 11" id="KW-0328">Glycosyltransferase</keyword>
<dbReference type="Gene3D" id="3.40.50.2000">
    <property type="entry name" value="Glycogen Phosphorylase B"/>
    <property type="match status" value="2"/>
</dbReference>
<reference evidence="11" key="1">
    <citation type="submission" date="2019-12" db="EMBL/GenBank/DDBJ databases">
        <authorList>
            <person name="zhang j."/>
            <person name="sun C.M."/>
        </authorList>
    </citation>
    <scope>NUCLEOTIDE SEQUENCE</scope>
    <source>
        <strain evidence="11">NS-1</strain>
    </source>
</reference>
<keyword evidence="7 11" id="KW-0808">Transferase</keyword>
<dbReference type="GO" id="GO:0016020">
    <property type="term" value="C:membrane"/>
    <property type="evidence" value="ECO:0007669"/>
    <property type="project" value="GOC"/>
</dbReference>
<dbReference type="GO" id="GO:0009245">
    <property type="term" value="P:lipid A biosynthetic process"/>
    <property type="evidence" value="ECO:0007669"/>
    <property type="project" value="UniProtKB-UniRule"/>
</dbReference>
<evidence type="ECO:0000256" key="8">
    <source>
        <dbReference type="ARBA" id="ARBA00023098"/>
    </source>
</evidence>
<dbReference type="Pfam" id="PF02684">
    <property type="entry name" value="LpxB"/>
    <property type="match status" value="1"/>
</dbReference>
<keyword evidence="4" id="KW-0444">Lipid biosynthesis</keyword>
<dbReference type="PANTHER" id="PTHR30372:SF4">
    <property type="entry name" value="LIPID-A-DISACCHARIDE SYNTHASE, MITOCHONDRIAL-RELATED"/>
    <property type="match status" value="1"/>
</dbReference>
<dbReference type="NCBIfam" id="TIGR00215">
    <property type="entry name" value="lpxB"/>
    <property type="match status" value="1"/>
</dbReference>
<dbReference type="AlphaFoldDB" id="A0A8A7KDC3"/>
<dbReference type="Proteomes" id="UP000665020">
    <property type="component" value="Chromosome"/>
</dbReference>
<evidence type="ECO:0000313" key="11">
    <source>
        <dbReference type="EMBL" id="QTL96897.1"/>
    </source>
</evidence>
<evidence type="ECO:0000256" key="7">
    <source>
        <dbReference type="ARBA" id="ARBA00022679"/>
    </source>
</evidence>
<evidence type="ECO:0000256" key="5">
    <source>
        <dbReference type="ARBA" id="ARBA00022556"/>
    </source>
</evidence>
<comment type="catalytic activity">
    <reaction evidence="9">
        <text>a lipid X + a UDP-2-N,3-O-bis[(3R)-3-hydroxyacyl]-alpha-D-glucosamine = a lipid A disaccharide + UDP + H(+)</text>
        <dbReference type="Rhea" id="RHEA:67828"/>
        <dbReference type="ChEBI" id="CHEBI:15378"/>
        <dbReference type="ChEBI" id="CHEBI:58223"/>
        <dbReference type="ChEBI" id="CHEBI:137748"/>
        <dbReference type="ChEBI" id="CHEBI:176338"/>
        <dbReference type="ChEBI" id="CHEBI:176343"/>
        <dbReference type="EC" id="2.4.1.182"/>
    </reaction>
</comment>
<evidence type="ECO:0000256" key="6">
    <source>
        <dbReference type="ARBA" id="ARBA00022676"/>
    </source>
</evidence>
<dbReference type="InterPro" id="IPR003835">
    <property type="entry name" value="Glyco_trans_19"/>
</dbReference>
<dbReference type="KEGG" id="ifn:GM661_02355"/>
<evidence type="ECO:0000256" key="2">
    <source>
        <dbReference type="ARBA" id="ARBA00012687"/>
    </source>
</evidence>
<dbReference type="SUPFAM" id="SSF53756">
    <property type="entry name" value="UDP-Glycosyltransferase/glycogen phosphorylase"/>
    <property type="match status" value="1"/>
</dbReference>
<dbReference type="PANTHER" id="PTHR30372">
    <property type="entry name" value="LIPID-A-DISACCHARIDE SYNTHASE"/>
    <property type="match status" value="1"/>
</dbReference>
<sequence length="378" mass="41807">MGKIMVVTGEVSGDMHAAQVVKAIKEIAPDITFYGMGSTFLKKEGVEILIDPGELSTIGFIEAFKNTRQHLANLRLLKKSVKERRPDLILLVDNSGFNMLLARAVSRLGVPLVNYFSPSAWVWGSWRAGWMTRYRATIASVFPMEAEVYRRAGADVEFVGHPLLDMVRVNKEKEEICHDLELSPDRPVIGLLPGSRRQEVEKLLPDMLEAAAELAKENKGYQFVLPLADGIDRSFVARRAARYSLVVKLVEGFSHEVMKIAAVLVTASGTATLEAAIIGTPMLIVYRTSASTYWLATKLMKTDYVGLPNIIAGKEIVPELIQQNLTADRILFELKCLLESPFALREAREQLAGVKQKLGSSGAVRRVAELVLKKANLS</sequence>
<dbReference type="GO" id="GO:0008915">
    <property type="term" value="F:lipid-A-disaccharide synthase activity"/>
    <property type="evidence" value="ECO:0007669"/>
    <property type="project" value="UniProtKB-UniRule"/>
</dbReference>
<evidence type="ECO:0000256" key="10">
    <source>
        <dbReference type="NCBIfam" id="TIGR00215"/>
    </source>
</evidence>
<organism evidence="11 12">
    <name type="scientific">Iocasia fonsfrigidae</name>
    <dbReference type="NCBI Taxonomy" id="2682810"/>
    <lineage>
        <taxon>Bacteria</taxon>
        <taxon>Bacillati</taxon>
        <taxon>Bacillota</taxon>
        <taxon>Clostridia</taxon>
        <taxon>Halanaerobiales</taxon>
        <taxon>Halanaerobiaceae</taxon>
        <taxon>Iocasia</taxon>
    </lineage>
</organism>
<dbReference type="EMBL" id="CP046640">
    <property type="protein sequence ID" value="QTL96897.1"/>
    <property type="molecule type" value="Genomic_DNA"/>
</dbReference>